<dbReference type="AlphaFoldDB" id="A0A836BR60"/>
<keyword evidence="3" id="KW-1185">Reference proteome</keyword>
<organism evidence="2 3">
    <name type="scientific">Edaphochlamys debaryana</name>
    <dbReference type="NCBI Taxonomy" id="47281"/>
    <lineage>
        <taxon>Eukaryota</taxon>
        <taxon>Viridiplantae</taxon>
        <taxon>Chlorophyta</taxon>
        <taxon>core chlorophytes</taxon>
        <taxon>Chlorophyceae</taxon>
        <taxon>CS clade</taxon>
        <taxon>Chlamydomonadales</taxon>
        <taxon>Chlamydomonadales incertae sedis</taxon>
        <taxon>Edaphochlamys</taxon>
    </lineage>
</organism>
<evidence type="ECO:0000256" key="1">
    <source>
        <dbReference type="SAM" id="MobiDB-lite"/>
    </source>
</evidence>
<accession>A0A836BR60</accession>
<dbReference type="Proteomes" id="UP000612055">
    <property type="component" value="Unassembled WGS sequence"/>
</dbReference>
<evidence type="ECO:0000313" key="3">
    <source>
        <dbReference type="Proteomes" id="UP000612055"/>
    </source>
</evidence>
<comment type="caution">
    <text evidence="2">The sequence shown here is derived from an EMBL/GenBank/DDBJ whole genome shotgun (WGS) entry which is preliminary data.</text>
</comment>
<feature type="region of interest" description="Disordered" evidence="1">
    <location>
        <begin position="78"/>
        <end position="119"/>
    </location>
</feature>
<protein>
    <submittedName>
        <fullName evidence="2">Uncharacterized protein</fullName>
    </submittedName>
</protein>
<gene>
    <name evidence="2" type="ORF">HYH03_016860</name>
</gene>
<evidence type="ECO:0000313" key="2">
    <source>
        <dbReference type="EMBL" id="KAG2484318.1"/>
    </source>
</evidence>
<name>A0A836BR60_9CHLO</name>
<reference evidence="2" key="1">
    <citation type="journal article" date="2020" name="bioRxiv">
        <title>Comparative genomics of Chlamydomonas.</title>
        <authorList>
            <person name="Craig R.J."/>
            <person name="Hasan A.R."/>
            <person name="Ness R.W."/>
            <person name="Keightley P.D."/>
        </authorList>
    </citation>
    <scope>NUCLEOTIDE SEQUENCE</scope>
    <source>
        <strain evidence="2">CCAP 11/70</strain>
    </source>
</reference>
<sequence length="119" mass="12067">MSYLQRFVQSSSLRNAAASWRTGVTQLQAARAAVAASQRFSAAPLFAASAPSAPVAGFSSTPSISTSFAASGLLNGAGSSTTAAAVGESDESGNSLGGASHTGTLCDDGPRLRRRRKRF</sequence>
<proteinExistence type="predicted"/>
<dbReference type="EMBL" id="JAEHOE010000152">
    <property type="protein sequence ID" value="KAG2484318.1"/>
    <property type="molecule type" value="Genomic_DNA"/>
</dbReference>